<organism evidence="4 5">
    <name type="scientific">Ophiocordyceps polyrhachis-furcata BCC 54312</name>
    <dbReference type="NCBI Taxonomy" id="1330021"/>
    <lineage>
        <taxon>Eukaryota</taxon>
        <taxon>Fungi</taxon>
        <taxon>Dikarya</taxon>
        <taxon>Ascomycota</taxon>
        <taxon>Pezizomycotina</taxon>
        <taxon>Sordariomycetes</taxon>
        <taxon>Hypocreomycetidae</taxon>
        <taxon>Hypocreales</taxon>
        <taxon>Ophiocordycipitaceae</taxon>
        <taxon>Ophiocordyceps</taxon>
    </lineage>
</organism>
<dbReference type="EMBL" id="LKCN02000004">
    <property type="protein sequence ID" value="RCI14308.1"/>
    <property type="molecule type" value="Genomic_DNA"/>
</dbReference>
<evidence type="ECO:0000256" key="1">
    <source>
        <dbReference type="SAM" id="Coils"/>
    </source>
</evidence>
<comment type="caution">
    <text evidence="4">The sequence shown here is derived from an EMBL/GenBank/DDBJ whole genome shotgun (WGS) entry which is preliminary data.</text>
</comment>
<evidence type="ECO:0000313" key="4">
    <source>
        <dbReference type="EMBL" id="RCI14308.1"/>
    </source>
</evidence>
<keyword evidence="3" id="KW-1133">Transmembrane helix</keyword>
<evidence type="ECO:0000256" key="2">
    <source>
        <dbReference type="SAM" id="MobiDB-lite"/>
    </source>
</evidence>
<feature type="region of interest" description="Disordered" evidence="2">
    <location>
        <begin position="1"/>
        <end position="20"/>
    </location>
</feature>
<feature type="transmembrane region" description="Helical" evidence="3">
    <location>
        <begin position="26"/>
        <end position="44"/>
    </location>
</feature>
<proteinExistence type="predicted"/>
<dbReference type="Proteomes" id="UP000253664">
    <property type="component" value="Unassembled WGS sequence"/>
</dbReference>
<dbReference type="AlphaFoldDB" id="A0A367LIQ1"/>
<dbReference type="STRING" id="1330021.A0A367LIQ1"/>
<feature type="coiled-coil region" evidence="1">
    <location>
        <begin position="46"/>
        <end position="73"/>
    </location>
</feature>
<sequence>MFYNGRVAHPSSSALPPRPRMAPRRFAFPLAAAATSLLAAKLYFGRQASEQRREMAEREAVEQRRRNESLMDVYGDRSSLQALEDAVKFYEKRES</sequence>
<keyword evidence="3" id="KW-0472">Membrane</keyword>
<name>A0A367LIQ1_9HYPO</name>
<evidence type="ECO:0000256" key="3">
    <source>
        <dbReference type="SAM" id="Phobius"/>
    </source>
</evidence>
<dbReference type="OrthoDB" id="4928109at2759"/>
<evidence type="ECO:0000313" key="5">
    <source>
        <dbReference type="Proteomes" id="UP000253664"/>
    </source>
</evidence>
<keyword evidence="5" id="KW-1185">Reference proteome</keyword>
<keyword evidence="1" id="KW-0175">Coiled coil</keyword>
<keyword evidence="3" id="KW-0812">Transmembrane</keyword>
<protein>
    <submittedName>
        <fullName evidence="4">Uncharacterized protein</fullName>
    </submittedName>
</protein>
<gene>
    <name evidence="4" type="ORF">L249_5931</name>
</gene>
<reference evidence="4 5" key="1">
    <citation type="journal article" date="2015" name="BMC Genomics">
        <title>Insights from the genome of Ophiocordyceps polyrhachis-furcata to pathogenicity and host specificity in insect fungi.</title>
        <authorList>
            <person name="Wichadakul D."/>
            <person name="Kobmoo N."/>
            <person name="Ingsriswang S."/>
            <person name="Tangphatsornruang S."/>
            <person name="Chantasingh D."/>
            <person name="Luangsa-ard J.J."/>
            <person name="Eurwilaichitr L."/>
        </authorList>
    </citation>
    <scope>NUCLEOTIDE SEQUENCE [LARGE SCALE GENOMIC DNA]</scope>
    <source>
        <strain evidence="4 5">BCC 54312</strain>
    </source>
</reference>
<accession>A0A367LIQ1</accession>